<proteinExistence type="predicted"/>
<evidence type="ECO:0000313" key="3">
    <source>
        <dbReference type="Proteomes" id="UP000184383"/>
    </source>
</evidence>
<dbReference type="EMBL" id="KV878209">
    <property type="protein sequence ID" value="OJJ40376.1"/>
    <property type="molecule type" value="Genomic_DNA"/>
</dbReference>
<reference evidence="3" key="1">
    <citation type="journal article" date="2017" name="Genome Biol.">
        <title>Comparative genomics reveals high biological diversity and specific adaptations in the industrially and medically important fungal genus Aspergillus.</title>
        <authorList>
            <person name="de Vries R.P."/>
            <person name="Riley R."/>
            <person name="Wiebenga A."/>
            <person name="Aguilar-Osorio G."/>
            <person name="Amillis S."/>
            <person name="Uchima C.A."/>
            <person name="Anderluh G."/>
            <person name="Asadollahi M."/>
            <person name="Askin M."/>
            <person name="Barry K."/>
            <person name="Battaglia E."/>
            <person name="Bayram O."/>
            <person name="Benocci T."/>
            <person name="Braus-Stromeyer S.A."/>
            <person name="Caldana C."/>
            <person name="Canovas D."/>
            <person name="Cerqueira G.C."/>
            <person name="Chen F."/>
            <person name="Chen W."/>
            <person name="Choi C."/>
            <person name="Clum A."/>
            <person name="Dos Santos R.A."/>
            <person name="Damasio A.R."/>
            <person name="Diallinas G."/>
            <person name="Emri T."/>
            <person name="Fekete E."/>
            <person name="Flipphi M."/>
            <person name="Freyberg S."/>
            <person name="Gallo A."/>
            <person name="Gournas C."/>
            <person name="Habgood R."/>
            <person name="Hainaut M."/>
            <person name="Harispe M.L."/>
            <person name="Henrissat B."/>
            <person name="Hilden K.S."/>
            <person name="Hope R."/>
            <person name="Hossain A."/>
            <person name="Karabika E."/>
            <person name="Karaffa L."/>
            <person name="Karanyi Z."/>
            <person name="Krasevec N."/>
            <person name="Kuo A."/>
            <person name="Kusch H."/>
            <person name="LaButti K."/>
            <person name="Lagendijk E.L."/>
            <person name="Lapidus A."/>
            <person name="Levasseur A."/>
            <person name="Lindquist E."/>
            <person name="Lipzen A."/>
            <person name="Logrieco A.F."/>
            <person name="MacCabe A."/>
            <person name="Maekelae M.R."/>
            <person name="Malavazi I."/>
            <person name="Melin P."/>
            <person name="Meyer V."/>
            <person name="Mielnichuk N."/>
            <person name="Miskei M."/>
            <person name="Molnar A.P."/>
            <person name="Mule G."/>
            <person name="Ngan C.Y."/>
            <person name="Orejas M."/>
            <person name="Orosz E."/>
            <person name="Ouedraogo J.P."/>
            <person name="Overkamp K.M."/>
            <person name="Park H.-S."/>
            <person name="Perrone G."/>
            <person name="Piumi F."/>
            <person name="Punt P.J."/>
            <person name="Ram A.F."/>
            <person name="Ramon A."/>
            <person name="Rauscher S."/>
            <person name="Record E."/>
            <person name="Riano-Pachon D.M."/>
            <person name="Robert V."/>
            <person name="Roehrig J."/>
            <person name="Ruller R."/>
            <person name="Salamov A."/>
            <person name="Salih N.S."/>
            <person name="Samson R.A."/>
            <person name="Sandor E."/>
            <person name="Sanguinetti M."/>
            <person name="Schuetze T."/>
            <person name="Sepcic K."/>
            <person name="Shelest E."/>
            <person name="Sherlock G."/>
            <person name="Sophianopoulou V."/>
            <person name="Squina F.M."/>
            <person name="Sun H."/>
            <person name="Susca A."/>
            <person name="Todd R.B."/>
            <person name="Tsang A."/>
            <person name="Unkles S.E."/>
            <person name="van de Wiele N."/>
            <person name="van Rossen-Uffink D."/>
            <person name="Oliveira J.V."/>
            <person name="Vesth T.C."/>
            <person name="Visser J."/>
            <person name="Yu J.-H."/>
            <person name="Zhou M."/>
            <person name="Andersen M.R."/>
            <person name="Archer D.B."/>
            <person name="Baker S.E."/>
            <person name="Benoit I."/>
            <person name="Brakhage A.A."/>
            <person name="Braus G.H."/>
            <person name="Fischer R."/>
            <person name="Frisvad J.C."/>
            <person name="Goldman G.H."/>
            <person name="Houbraken J."/>
            <person name="Oakley B."/>
            <person name="Pocsi I."/>
            <person name="Scazzocchio C."/>
            <person name="Seiboth B."/>
            <person name="vanKuyk P.A."/>
            <person name="Wortman J."/>
            <person name="Dyer P.S."/>
            <person name="Grigoriev I.V."/>
        </authorList>
    </citation>
    <scope>NUCLEOTIDE SEQUENCE [LARGE SCALE GENOMIC DNA]</scope>
    <source>
        <strain evidence="3">DTO 134E9</strain>
    </source>
</reference>
<protein>
    <submittedName>
        <fullName evidence="2">Uncharacterized protein</fullName>
    </submittedName>
</protein>
<gene>
    <name evidence="2" type="ORF">ASPWEDRAFT_206693</name>
</gene>
<evidence type="ECO:0000256" key="1">
    <source>
        <dbReference type="SAM" id="MobiDB-lite"/>
    </source>
</evidence>
<dbReference type="OrthoDB" id="4227594at2759"/>
<dbReference type="STRING" id="1073089.A0A1L9RZI7"/>
<dbReference type="Proteomes" id="UP000184383">
    <property type="component" value="Unassembled WGS sequence"/>
</dbReference>
<feature type="compositionally biased region" description="Polar residues" evidence="1">
    <location>
        <begin position="32"/>
        <end position="45"/>
    </location>
</feature>
<dbReference type="VEuPathDB" id="FungiDB:ASPWEDRAFT_206693"/>
<feature type="region of interest" description="Disordered" evidence="1">
    <location>
        <begin position="32"/>
        <end position="81"/>
    </location>
</feature>
<evidence type="ECO:0000313" key="2">
    <source>
        <dbReference type="EMBL" id="OJJ40376.1"/>
    </source>
</evidence>
<name>A0A1L9RZI7_ASPWE</name>
<sequence>MELPQYAQLPKFEYQTFERQYQTFDRHTLQSSFYPVNDSSSSDLTPDNKDQDNNPAEPAPPAEDAPVDEGSSSPPAEAGGE</sequence>
<keyword evidence="3" id="KW-1185">Reference proteome</keyword>
<organism evidence="2 3">
    <name type="scientific">Aspergillus wentii DTO 134E9</name>
    <dbReference type="NCBI Taxonomy" id="1073089"/>
    <lineage>
        <taxon>Eukaryota</taxon>
        <taxon>Fungi</taxon>
        <taxon>Dikarya</taxon>
        <taxon>Ascomycota</taxon>
        <taxon>Pezizomycotina</taxon>
        <taxon>Eurotiomycetes</taxon>
        <taxon>Eurotiomycetidae</taxon>
        <taxon>Eurotiales</taxon>
        <taxon>Aspergillaceae</taxon>
        <taxon>Aspergillus</taxon>
        <taxon>Aspergillus subgen. Cremei</taxon>
    </lineage>
</organism>
<dbReference type="AlphaFoldDB" id="A0A1L9RZI7"/>
<dbReference type="GeneID" id="63748129"/>
<dbReference type="RefSeq" id="XP_040694052.1">
    <property type="nucleotide sequence ID" value="XM_040832281.1"/>
</dbReference>
<accession>A0A1L9RZI7</accession>